<sequence length="146" mass="15009">MKVMTIATTFLLGGTLSFAAPFSPSSLFRRDTNGEIQSVVSRLSIEGHAVERCSTPCTPWLSSISSCGNSSSSNSTASCLCETPAVKGMISCATCIGAIETDYARNASNNCAILTGYNLTDSINGVEGRVGASLFALGLVGVAVLV</sequence>
<feature type="signal peptide" evidence="1">
    <location>
        <begin position="1"/>
        <end position="19"/>
    </location>
</feature>
<gene>
    <name evidence="2" type="ORF">RHTO0S_21e02124g</name>
</gene>
<dbReference type="OrthoDB" id="10365876at2759"/>
<organism evidence="2">
    <name type="scientific">Rhodotorula toruloides</name>
    <name type="common">Yeast</name>
    <name type="synonym">Rhodosporidium toruloides</name>
    <dbReference type="NCBI Taxonomy" id="5286"/>
    <lineage>
        <taxon>Eukaryota</taxon>
        <taxon>Fungi</taxon>
        <taxon>Dikarya</taxon>
        <taxon>Basidiomycota</taxon>
        <taxon>Pucciniomycotina</taxon>
        <taxon>Microbotryomycetes</taxon>
        <taxon>Sporidiobolales</taxon>
        <taxon>Sporidiobolaceae</taxon>
        <taxon>Rhodotorula</taxon>
    </lineage>
</organism>
<name>A0A061BLV1_RHOTO</name>
<protein>
    <submittedName>
        <fullName evidence="2">RHTO0S21e02124g1_1</fullName>
    </submittedName>
</protein>
<keyword evidence="1" id="KW-0732">Signal</keyword>
<accession>A0A061BLV1</accession>
<feature type="chain" id="PRO_5030001953" evidence="1">
    <location>
        <begin position="20"/>
        <end position="146"/>
    </location>
</feature>
<evidence type="ECO:0000256" key="1">
    <source>
        <dbReference type="SAM" id="SignalP"/>
    </source>
</evidence>
<reference evidence="2" key="1">
    <citation type="journal article" date="2014" name="Genome Announc.">
        <title>Draft genome sequence of Rhodosporidium toruloides CECT1137, an oleaginous yeast of biotechnological interest.</title>
        <authorList>
            <person name="Morin N."/>
            <person name="Calcas X."/>
            <person name="Devillers H."/>
            <person name="Durrens P."/>
            <person name="Sherman D.J."/>
            <person name="Nicaud J.-M."/>
            <person name="Neuveglise C."/>
        </authorList>
    </citation>
    <scope>NUCLEOTIDE SEQUENCE</scope>
    <source>
        <strain evidence="2">CECT1137</strain>
    </source>
</reference>
<dbReference type="EMBL" id="LK052956">
    <property type="protein sequence ID" value="CDR48941.1"/>
    <property type="molecule type" value="Genomic_DNA"/>
</dbReference>
<dbReference type="AlphaFoldDB" id="A0A061BLV1"/>
<proteinExistence type="predicted"/>
<evidence type="ECO:0000313" key="2">
    <source>
        <dbReference type="EMBL" id="CDR48941.1"/>
    </source>
</evidence>